<dbReference type="Proteomes" id="UP000683360">
    <property type="component" value="Unassembled WGS sequence"/>
</dbReference>
<dbReference type="EMBL" id="CAJPWZ010001642">
    <property type="protein sequence ID" value="CAG2219800.1"/>
    <property type="molecule type" value="Genomic_DNA"/>
</dbReference>
<dbReference type="PANTHER" id="PTHR14304">
    <property type="entry name" value="CELL DIVISION CYCLE AND APOPTOSIS REGULATOR PROTEIN"/>
    <property type="match status" value="1"/>
</dbReference>
<feature type="compositionally biased region" description="Low complexity" evidence="4">
    <location>
        <begin position="60"/>
        <end position="77"/>
    </location>
</feature>
<organism evidence="6 7">
    <name type="scientific">Mytilus edulis</name>
    <name type="common">Blue mussel</name>
    <dbReference type="NCBI Taxonomy" id="6550"/>
    <lineage>
        <taxon>Eukaryota</taxon>
        <taxon>Metazoa</taxon>
        <taxon>Spiralia</taxon>
        <taxon>Lophotrochozoa</taxon>
        <taxon>Mollusca</taxon>
        <taxon>Bivalvia</taxon>
        <taxon>Autobranchia</taxon>
        <taxon>Pteriomorphia</taxon>
        <taxon>Mytilida</taxon>
        <taxon>Mytiloidea</taxon>
        <taxon>Mytilidae</taxon>
        <taxon>Mytilinae</taxon>
        <taxon>Mytilus</taxon>
    </lineage>
</organism>
<dbReference type="InterPro" id="IPR025954">
    <property type="entry name" value="DBC1/CARP1_inactive_NUDIX"/>
</dbReference>
<comment type="subcellular location">
    <subcellularLocation>
        <location evidence="1">Cytoplasm</location>
    </subcellularLocation>
</comment>
<keyword evidence="6" id="KW-0131">Cell cycle</keyword>
<evidence type="ECO:0000256" key="4">
    <source>
        <dbReference type="SAM" id="MobiDB-lite"/>
    </source>
</evidence>
<dbReference type="Pfam" id="PF14443">
    <property type="entry name" value="DBC1"/>
    <property type="match status" value="1"/>
</dbReference>
<dbReference type="SMART" id="SM01122">
    <property type="entry name" value="DBC1"/>
    <property type="match status" value="1"/>
</dbReference>
<dbReference type="InterPro" id="IPR025224">
    <property type="entry name" value="CCAR1/CCAR2"/>
</dbReference>
<feature type="domain" description="DBC1/CARP1 catalytically inactive NUDIX hydrolase" evidence="5">
    <location>
        <begin position="512"/>
        <end position="644"/>
    </location>
</feature>
<reference evidence="6" key="1">
    <citation type="submission" date="2021-03" db="EMBL/GenBank/DDBJ databases">
        <authorList>
            <person name="Bekaert M."/>
        </authorList>
    </citation>
    <scope>NUCLEOTIDE SEQUENCE</scope>
</reference>
<feature type="region of interest" description="Disordered" evidence="4">
    <location>
        <begin position="305"/>
        <end position="390"/>
    </location>
</feature>
<name>A0A8S3SNY2_MYTED</name>
<proteinExistence type="predicted"/>
<feature type="region of interest" description="Disordered" evidence="4">
    <location>
        <begin position="37"/>
        <end position="77"/>
    </location>
</feature>
<comment type="caution">
    <text evidence="6">The sequence shown here is derived from an EMBL/GenBank/DDBJ whole genome shotgun (WGS) entry which is preliminary data.</text>
</comment>
<dbReference type="GO" id="GO:0006355">
    <property type="term" value="P:regulation of DNA-templated transcription"/>
    <property type="evidence" value="ECO:0007669"/>
    <property type="project" value="InterPro"/>
</dbReference>
<evidence type="ECO:0000313" key="6">
    <source>
        <dbReference type="EMBL" id="CAG2219800.1"/>
    </source>
</evidence>
<feature type="region of interest" description="Disordered" evidence="4">
    <location>
        <begin position="201"/>
        <end position="243"/>
    </location>
</feature>
<feature type="compositionally biased region" description="Polar residues" evidence="4">
    <location>
        <begin position="305"/>
        <end position="323"/>
    </location>
</feature>
<dbReference type="GO" id="GO:0005634">
    <property type="term" value="C:nucleus"/>
    <property type="evidence" value="ECO:0007669"/>
    <property type="project" value="TreeGrafter"/>
</dbReference>
<dbReference type="InterPro" id="IPR025223">
    <property type="entry name" value="S1-like_RNA-bd_dom"/>
</dbReference>
<protein>
    <submittedName>
        <fullName evidence="6">Cell division cycle and apoptosis regulator protein 1</fullName>
    </submittedName>
</protein>
<feature type="compositionally biased region" description="Basic and acidic residues" evidence="4">
    <location>
        <begin position="338"/>
        <end position="366"/>
    </location>
</feature>
<keyword evidence="7" id="KW-1185">Reference proteome</keyword>
<feature type="compositionally biased region" description="Polar residues" evidence="4">
    <location>
        <begin position="219"/>
        <end position="243"/>
    </location>
</feature>
<feature type="compositionally biased region" description="Polar residues" evidence="4">
    <location>
        <begin position="46"/>
        <end position="59"/>
    </location>
</feature>
<keyword evidence="2" id="KW-0963">Cytoplasm</keyword>
<sequence length="659" mass="73967">MSQFATQRTHHGQDNLSLCRGKVNIPHLKLAMSQFATPKNPPWARQSATPDMNTVSTPNSISMAQQQAQSIMQAQQSPSIMQQSPMMQQSPTVYCMGTTTPTLQTPQYATQQLLGLQQSHHSVLYGDNYPHITDSTVCHTTVVRVTGSSLTITRHHYIIISHDAAVSYSVLYGDNCPHITDSTVCHTTVVRVTAASIATARSTTNHSTARDSYPYNPSLKPTGSTSQLPNPRQVQQATPPKQRVFTGTVTKLHDNFGFVDEDVFFQTSCVKGLIPKVGERVLVEATYNPNMPFKWNATRIQLLPNQQGSNQGKPSVMGQSVPSSLMGDNPGNRPFSSKKGERFRDRERKGFSDIKKEPRERPERPLPLKKRSRSRTPKRGDRSGSPRRRMRVVPRYVVQIPKLSFNLLAANVVTLKSRYSSMYVPSDFFKANFTWMDAFPLTRPFQLGRNCEFHVLHKDVESINTSDALLDPPDADHSFNAKVMLLSCPELEDLYHKSCSLSEDAADVQENFVHPTRLIHFLVGVKGKNETMAIGGAWSPSQDGLNPDEDPKVLIKTAIRTTKALTGIDLSACTQWYRFAEVRYLRPEEIHKGKHLPTRVETTVIFFPDVWSCSPSRLEWASLQTAYKKQLQKKIAAISDGPKDTSSQAQTLYFWFLFI</sequence>
<evidence type="ECO:0000256" key="1">
    <source>
        <dbReference type="ARBA" id="ARBA00004496"/>
    </source>
</evidence>
<evidence type="ECO:0000313" key="7">
    <source>
        <dbReference type="Proteomes" id="UP000683360"/>
    </source>
</evidence>
<accession>A0A8S3SNY2</accession>
<dbReference type="PANTHER" id="PTHR14304:SF11">
    <property type="entry name" value="SAP DOMAIN-CONTAINING PROTEIN"/>
    <property type="match status" value="1"/>
</dbReference>
<gene>
    <name evidence="6" type="ORF">MEDL_33323</name>
</gene>
<dbReference type="GO" id="GO:0005737">
    <property type="term" value="C:cytoplasm"/>
    <property type="evidence" value="ECO:0007669"/>
    <property type="project" value="UniProtKB-SubCell"/>
</dbReference>
<dbReference type="OrthoDB" id="21006at2759"/>
<dbReference type="AlphaFoldDB" id="A0A8S3SNY2"/>
<dbReference type="GO" id="GO:0051301">
    <property type="term" value="P:cell division"/>
    <property type="evidence" value="ECO:0007669"/>
    <property type="project" value="UniProtKB-KW"/>
</dbReference>
<evidence type="ECO:0000259" key="5">
    <source>
        <dbReference type="SMART" id="SM01122"/>
    </source>
</evidence>
<evidence type="ECO:0000256" key="2">
    <source>
        <dbReference type="ARBA" id="ARBA00022490"/>
    </source>
</evidence>
<evidence type="ECO:0000256" key="3">
    <source>
        <dbReference type="ARBA" id="ARBA00022553"/>
    </source>
</evidence>
<dbReference type="Pfam" id="PF14444">
    <property type="entry name" value="S1-like"/>
    <property type="match status" value="1"/>
</dbReference>
<feature type="compositionally biased region" description="Basic residues" evidence="4">
    <location>
        <begin position="367"/>
        <end position="377"/>
    </location>
</feature>
<keyword evidence="6" id="KW-0132">Cell division</keyword>
<keyword evidence="3" id="KW-0597">Phosphoprotein</keyword>